<dbReference type="STRING" id="428126.CLOSPI_02479"/>
<organism evidence="1 2">
    <name type="scientific">Thomasclavelia spiroformis DSM 1552</name>
    <dbReference type="NCBI Taxonomy" id="428126"/>
    <lineage>
        <taxon>Bacteria</taxon>
        <taxon>Bacillati</taxon>
        <taxon>Bacillota</taxon>
        <taxon>Erysipelotrichia</taxon>
        <taxon>Erysipelotrichales</taxon>
        <taxon>Coprobacillaceae</taxon>
        <taxon>Thomasclavelia</taxon>
    </lineage>
</organism>
<dbReference type="HOGENOM" id="CLU_893444_0_0_9"/>
<protein>
    <submittedName>
        <fullName evidence="1">Uncharacterized protein</fullName>
    </submittedName>
</protein>
<dbReference type="eggNOG" id="ENOG5031WX1">
    <property type="taxonomic scope" value="Bacteria"/>
</dbReference>
<gene>
    <name evidence="1" type="ORF">CLOSPI_02479</name>
</gene>
<proteinExistence type="predicted"/>
<dbReference type="EMBL" id="ABIK02000015">
    <property type="protein sequence ID" value="EDS74053.1"/>
    <property type="molecule type" value="Genomic_DNA"/>
</dbReference>
<dbReference type="AlphaFoldDB" id="B1C4M4"/>
<sequence length="308" mass="35973">MMIKETILELINNDFINTGKIYFSNNIPIQISNAIYSFGSNDISNIIVFIDNSDNLDGSIGYIFTDNKLYSNLGSFSYDQITKLELEKHHNDPKISAYITTKDNKYCFDNKHFNSETLLKLFSKITDLNIDVILNDHEKVAYYVSIVLNDLLNDEYEDIELTTQLKNKINSFLHDLELIEKLDDSQYNDELEQLCLHALNFFDELELDSEEIDILIELKKDFDNKKYRNSQQVNESKKYYDDLMNKYLNGDPNTINQMKNVMKNLGLDENSLKDKSPDEINQYIDNLCNSFGISRQQVDNLAKKFNFK</sequence>
<reference evidence="1" key="1">
    <citation type="submission" date="2008-02" db="EMBL/GenBank/DDBJ databases">
        <authorList>
            <person name="Fulton L."/>
            <person name="Clifton S."/>
            <person name="Fulton B."/>
            <person name="Xu J."/>
            <person name="Minx P."/>
            <person name="Pepin K.H."/>
            <person name="Johnson M."/>
            <person name="Thiruvilangam P."/>
            <person name="Bhonagiri V."/>
            <person name="Nash W.E."/>
            <person name="Mardis E.R."/>
            <person name="Wilson R.K."/>
        </authorList>
    </citation>
    <scope>NUCLEOTIDE SEQUENCE [LARGE SCALE GENOMIC DNA]</scope>
    <source>
        <strain evidence="1">DSM 1552</strain>
    </source>
</reference>
<comment type="caution">
    <text evidence="1">The sequence shown here is derived from an EMBL/GenBank/DDBJ whole genome shotgun (WGS) entry which is preliminary data.</text>
</comment>
<dbReference type="Proteomes" id="UP000004910">
    <property type="component" value="Unassembled WGS sequence"/>
</dbReference>
<evidence type="ECO:0000313" key="1">
    <source>
        <dbReference type="EMBL" id="EDS74053.1"/>
    </source>
</evidence>
<keyword evidence="2" id="KW-1185">Reference proteome</keyword>
<name>B1C4M4_9FIRM</name>
<evidence type="ECO:0000313" key="2">
    <source>
        <dbReference type="Proteomes" id="UP000004910"/>
    </source>
</evidence>
<accession>B1C4M4</accession>
<reference evidence="1" key="2">
    <citation type="submission" date="2014-06" db="EMBL/GenBank/DDBJ databases">
        <title>Draft genome sequence of Clostridium spiroforme (DSM 1552).</title>
        <authorList>
            <person name="Sudarsanam P."/>
            <person name="Ley R."/>
            <person name="Guruge J."/>
            <person name="Turnbaugh P.J."/>
            <person name="Mahowald M."/>
            <person name="Liep D."/>
            <person name="Gordon J."/>
        </authorList>
    </citation>
    <scope>NUCLEOTIDE SEQUENCE</scope>
    <source>
        <strain evidence="1">DSM 1552</strain>
    </source>
</reference>